<gene>
    <name evidence="2" type="ORF">EBO15_31880</name>
</gene>
<protein>
    <submittedName>
        <fullName evidence="2">N-acetyltransferase</fullName>
    </submittedName>
</protein>
<dbReference type="PROSITE" id="PS51186">
    <property type="entry name" value="GNAT"/>
    <property type="match status" value="1"/>
</dbReference>
<name>A0A3M2LRH4_9ACTN</name>
<comment type="caution">
    <text evidence="2">The sequence shown here is derived from an EMBL/GenBank/DDBJ whole genome shotgun (WGS) entry which is preliminary data.</text>
</comment>
<keyword evidence="2" id="KW-0808">Transferase</keyword>
<keyword evidence="3" id="KW-1185">Reference proteome</keyword>
<dbReference type="Pfam" id="PF13302">
    <property type="entry name" value="Acetyltransf_3"/>
    <property type="match status" value="1"/>
</dbReference>
<dbReference type="InterPro" id="IPR000182">
    <property type="entry name" value="GNAT_dom"/>
</dbReference>
<organism evidence="2 3">
    <name type="scientific">Actinomadura harenae</name>
    <dbReference type="NCBI Taxonomy" id="2483351"/>
    <lineage>
        <taxon>Bacteria</taxon>
        <taxon>Bacillati</taxon>
        <taxon>Actinomycetota</taxon>
        <taxon>Actinomycetes</taxon>
        <taxon>Streptosporangiales</taxon>
        <taxon>Thermomonosporaceae</taxon>
        <taxon>Actinomadura</taxon>
    </lineage>
</organism>
<dbReference type="OrthoDB" id="2061990at2"/>
<dbReference type="PANTHER" id="PTHR43792">
    <property type="entry name" value="GNAT FAMILY, PUTATIVE (AFU_ORTHOLOGUE AFUA_3G00765)-RELATED-RELATED"/>
    <property type="match status" value="1"/>
</dbReference>
<evidence type="ECO:0000259" key="1">
    <source>
        <dbReference type="PROSITE" id="PS51186"/>
    </source>
</evidence>
<dbReference type="GO" id="GO:0016747">
    <property type="term" value="F:acyltransferase activity, transferring groups other than amino-acyl groups"/>
    <property type="evidence" value="ECO:0007669"/>
    <property type="project" value="InterPro"/>
</dbReference>
<sequence>MSVVLSVEATVSAPGLSLRPWRVGDAAALAAAHRDPVMRSRLLTSLASEADAVRWIEEQGEGWAGGTRLSFAVLQDDPAGRLVGHIVVKGGGGPVAASGEVGYWTAAEARGRGVAPRALEVVSRWALGPQSVMPVARLDLLHAVDNPASCRVAEKCRYVFRALLPPQPPAFPAEGHLHVRTDGGD</sequence>
<dbReference type="Gene3D" id="3.40.630.30">
    <property type="match status" value="1"/>
</dbReference>
<dbReference type="EMBL" id="RFFG01000080">
    <property type="protein sequence ID" value="RMI38715.1"/>
    <property type="molecule type" value="Genomic_DNA"/>
</dbReference>
<dbReference type="InterPro" id="IPR016181">
    <property type="entry name" value="Acyl_CoA_acyltransferase"/>
</dbReference>
<dbReference type="RefSeq" id="WP_122198186.1">
    <property type="nucleotide sequence ID" value="NZ_JBHSKC010000046.1"/>
</dbReference>
<reference evidence="2 3" key="1">
    <citation type="submission" date="2018-10" db="EMBL/GenBank/DDBJ databases">
        <title>Isolation from soil.</title>
        <authorList>
            <person name="Hu J."/>
        </authorList>
    </citation>
    <scope>NUCLEOTIDE SEQUENCE [LARGE SCALE GENOMIC DNA]</scope>
    <source>
        <strain evidence="2 3">NEAU-Ht49</strain>
    </source>
</reference>
<dbReference type="AlphaFoldDB" id="A0A3M2LRH4"/>
<evidence type="ECO:0000313" key="2">
    <source>
        <dbReference type="EMBL" id="RMI38715.1"/>
    </source>
</evidence>
<dbReference type="SUPFAM" id="SSF55729">
    <property type="entry name" value="Acyl-CoA N-acyltransferases (Nat)"/>
    <property type="match status" value="1"/>
</dbReference>
<evidence type="ECO:0000313" key="3">
    <source>
        <dbReference type="Proteomes" id="UP000282674"/>
    </source>
</evidence>
<feature type="domain" description="N-acetyltransferase" evidence="1">
    <location>
        <begin position="16"/>
        <end position="174"/>
    </location>
</feature>
<dbReference type="Proteomes" id="UP000282674">
    <property type="component" value="Unassembled WGS sequence"/>
</dbReference>
<dbReference type="InterPro" id="IPR051531">
    <property type="entry name" value="N-acetyltransferase"/>
</dbReference>
<proteinExistence type="predicted"/>
<accession>A0A3M2LRH4</accession>